<gene>
    <name evidence="2" type="ORF">TAV2_LOCUS6442</name>
</gene>
<keyword evidence="3" id="KW-1185">Reference proteome</keyword>
<dbReference type="Pfam" id="PF13456">
    <property type="entry name" value="RVT_3"/>
    <property type="match status" value="1"/>
</dbReference>
<proteinExistence type="predicted"/>
<feature type="domain" description="RNase H type-1" evidence="1">
    <location>
        <begin position="60"/>
        <end position="112"/>
    </location>
</feature>
<dbReference type="InterPro" id="IPR002156">
    <property type="entry name" value="RNaseH_domain"/>
</dbReference>
<accession>A0AAU9RQ22</accession>
<name>A0AAU9RQ22_THLAR</name>
<dbReference type="GO" id="GO:0004523">
    <property type="term" value="F:RNA-DNA hybrid ribonuclease activity"/>
    <property type="evidence" value="ECO:0007669"/>
    <property type="project" value="InterPro"/>
</dbReference>
<evidence type="ECO:0000259" key="1">
    <source>
        <dbReference type="Pfam" id="PF13456"/>
    </source>
</evidence>
<dbReference type="GO" id="GO:0003676">
    <property type="term" value="F:nucleic acid binding"/>
    <property type="evidence" value="ECO:0007669"/>
    <property type="project" value="InterPro"/>
</dbReference>
<protein>
    <recommendedName>
        <fullName evidence="1">RNase H type-1 domain-containing protein</fullName>
    </recommendedName>
</protein>
<reference evidence="2 3" key="1">
    <citation type="submission" date="2022-03" db="EMBL/GenBank/DDBJ databases">
        <authorList>
            <person name="Nunn A."/>
            <person name="Chopra R."/>
            <person name="Nunn A."/>
            <person name="Contreras Garrido A."/>
        </authorList>
    </citation>
    <scope>NUCLEOTIDE SEQUENCE [LARGE SCALE GENOMIC DNA]</scope>
</reference>
<organism evidence="2 3">
    <name type="scientific">Thlaspi arvense</name>
    <name type="common">Field penny-cress</name>
    <dbReference type="NCBI Taxonomy" id="13288"/>
    <lineage>
        <taxon>Eukaryota</taxon>
        <taxon>Viridiplantae</taxon>
        <taxon>Streptophyta</taxon>
        <taxon>Embryophyta</taxon>
        <taxon>Tracheophyta</taxon>
        <taxon>Spermatophyta</taxon>
        <taxon>Magnoliopsida</taxon>
        <taxon>eudicotyledons</taxon>
        <taxon>Gunneridae</taxon>
        <taxon>Pentapetalae</taxon>
        <taxon>rosids</taxon>
        <taxon>malvids</taxon>
        <taxon>Brassicales</taxon>
        <taxon>Brassicaceae</taxon>
        <taxon>Thlaspideae</taxon>
        <taxon>Thlaspi</taxon>
    </lineage>
</organism>
<evidence type="ECO:0000313" key="2">
    <source>
        <dbReference type="EMBL" id="CAH2047266.1"/>
    </source>
</evidence>
<dbReference type="EMBL" id="OU466858">
    <property type="protein sequence ID" value="CAH2047266.1"/>
    <property type="molecule type" value="Genomic_DNA"/>
</dbReference>
<dbReference type="Proteomes" id="UP000836841">
    <property type="component" value="Chromosome 2"/>
</dbReference>
<sequence length="151" mass="16957">MGQWEETASKELQSFNIQADTSSADTTRIVDIMEASSDYYYLVSPPHQAGIGWSEGIQLLKRSGSVPPTQTVLHAEGLALLMAAKRLHALGYTRITFIGDFKMLYEILQYHNGGLLFEIHQQSIAILMQDILALSSVSSFCFHYALRRFLQ</sequence>
<evidence type="ECO:0000313" key="3">
    <source>
        <dbReference type="Proteomes" id="UP000836841"/>
    </source>
</evidence>
<dbReference type="AlphaFoldDB" id="A0AAU9RQ22"/>